<dbReference type="PROSITE" id="PS50887">
    <property type="entry name" value="GGDEF"/>
    <property type="match status" value="1"/>
</dbReference>
<dbReference type="SUPFAM" id="SSF103190">
    <property type="entry name" value="Sensory domain-like"/>
    <property type="match status" value="1"/>
</dbReference>
<dbReference type="Proteomes" id="UP000494245">
    <property type="component" value="Unassembled WGS sequence"/>
</dbReference>
<dbReference type="PANTHER" id="PTHR45138:SF9">
    <property type="entry name" value="DIGUANYLATE CYCLASE DGCM-RELATED"/>
    <property type="match status" value="1"/>
</dbReference>
<dbReference type="FunFam" id="3.30.70.270:FF:000001">
    <property type="entry name" value="Diguanylate cyclase domain protein"/>
    <property type="match status" value="1"/>
</dbReference>
<dbReference type="NCBIfam" id="TIGR00254">
    <property type="entry name" value="GGDEF"/>
    <property type="match status" value="1"/>
</dbReference>
<comment type="caution">
    <text evidence="6">The sequence shown here is derived from an EMBL/GenBank/DDBJ whole genome shotgun (WGS) entry which is preliminary data.</text>
</comment>
<dbReference type="GO" id="GO:0043709">
    <property type="term" value="P:cell adhesion involved in single-species biofilm formation"/>
    <property type="evidence" value="ECO:0007669"/>
    <property type="project" value="TreeGrafter"/>
</dbReference>
<feature type="domain" description="GGDEF" evidence="5">
    <location>
        <begin position="390"/>
        <end position="524"/>
    </location>
</feature>
<dbReference type="InterPro" id="IPR029151">
    <property type="entry name" value="Sensor-like_sf"/>
</dbReference>
<dbReference type="InterPro" id="IPR000160">
    <property type="entry name" value="GGDEF_dom"/>
</dbReference>
<keyword evidence="3" id="KW-1133">Transmembrane helix</keyword>
<name>A0A6V8LSV6_9BACT</name>
<dbReference type="SMART" id="SM00267">
    <property type="entry name" value="GGDEF"/>
    <property type="match status" value="1"/>
</dbReference>
<dbReference type="EC" id="2.7.7.65" evidence="1"/>
<feature type="transmembrane region" description="Helical" evidence="3">
    <location>
        <begin position="317"/>
        <end position="339"/>
    </location>
</feature>
<reference evidence="6 7" key="1">
    <citation type="submission" date="2020-04" db="EMBL/GenBank/DDBJ databases">
        <authorList>
            <consortium name="Desulfovibrio sp. FSS-1 genome sequencing consortium"/>
            <person name="Shimoshige H."/>
            <person name="Kobayashi H."/>
            <person name="Maekawa T."/>
        </authorList>
    </citation>
    <scope>NUCLEOTIDE SEQUENCE [LARGE SCALE GENOMIC DNA]</scope>
    <source>
        <strain evidence="6 7">SIID29052-01</strain>
    </source>
</reference>
<dbReference type="Gene3D" id="3.30.450.20">
    <property type="entry name" value="PAS domain"/>
    <property type="match status" value="2"/>
</dbReference>
<dbReference type="Gene3D" id="3.30.70.270">
    <property type="match status" value="1"/>
</dbReference>
<feature type="chain" id="PRO_5028941489" description="diguanylate cyclase" evidence="4">
    <location>
        <begin position="20"/>
        <end position="527"/>
    </location>
</feature>
<reference evidence="6 7" key="2">
    <citation type="submission" date="2020-05" db="EMBL/GenBank/DDBJ databases">
        <title>Draft genome sequence of Desulfovibrio sp. strainFSS-1.</title>
        <authorList>
            <person name="Shimoshige H."/>
            <person name="Kobayashi H."/>
            <person name="Maekawa T."/>
        </authorList>
    </citation>
    <scope>NUCLEOTIDE SEQUENCE [LARGE SCALE GENOMIC DNA]</scope>
    <source>
        <strain evidence="6 7">SIID29052-01</strain>
    </source>
</reference>
<comment type="catalytic activity">
    <reaction evidence="2">
        <text>2 GTP = 3',3'-c-di-GMP + 2 diphosphate</text>
        <dbReference type="Rhea" id="RHEA:24898"/>
        <dbReference type="ChEBI" id="CHEBI:33019"/>
        <dbReference type="ChEBI" id="CHEBI:37565"/>
        <dbReference type="ChEBI" id="CHEBI:58805"/>
        <dbReference type="EC" id="2.7.7.65"/>
    </reaction>
</comment>
<sequence>MTNRTVLVCAGLCALWCLAAWTVVGTLAGERLEQLVARERLRIDTEAEVVCANIVQRLAQVRSVPFVMAGEPSMGALLETCGPGACPPGASAAEKGALWSARADLAGLSRRLEAIRRETNLETLFVLNASGDCVAAGIAPGHPTFIGMNYASRQYFQAAAKGHNGSQFALSRMQDQPSLFFSSPVNSADGRFLGAVVARTDIQQLSNLDLDPDTFVTDTHGVVIKALQPGLRLKALPGADVNGLPEDARQNMYQRTAFETLPIQPAPGSEGMGLVTLGDDACPFYWASRTSPDGLVTVHVLKRLSDIEGIREDRVRLGVLASITGMLALALVVGGFGYVRAIMRHRGELTALNEILAYQARTDALTGCANRRTFLEAFEAEKRRSGRYGTALSMLSMDIDHFKRVNDRHGHLCGDNALRHIVCVAGNCLRATDLMGRMGGEEFSVLLPHTDRDKAALIAERVRAAVACSPVVYQGQTVELTVSVGAAQWRAGEELTSDDFFRRCDEALYAAKAAGRNRVRVADFAAA</sequence>
<keyword evidence="4" id="KW-0732">Signal</keyword>
<dbReference type="GO" id="GO:0052621">
    <property type="term" value="F:diguanylate cyclase activity"/>
    <property type="evidence" value="ECO:0007669"/>
    <property type="project" value="UniProtKB-EC"/>
</dbReference>
<evidence type="ECO:0000259" key="5">
    <source>
        <dbReference type="PROSITE" id="PS50887"/>
    </source>
</evidence>
<evidence type="ECO:0000256" key="4">
    <source>
        <dbReference type="SAM" id="SignalP"/>
    </source>
</evidence>
<dbReference type="CDD" id="cd01949">
    <property type="entry name" value="GGDEF"/>
    <property type="match status" value="1"/>
</dbReference>
<dbReference type="CDD" id="cd12914">
    <property type="entry name" value="PDC1_DGC_like"/>
    <property type="match status" value="1"/>
</dbReference>
<accession>A0A6V8LSV6</accession>
<dbReference type="SUPFAM" id="SSF55073">
    <property type="entry name" value="Nucleotide cyclase"/>
    <property type="match status" value="1"/>
</dbReference>
<evidence type="ECO:0000313" key="6">
    <source>
        <dbReference type="EMBL" id="GFK94824.1"/>
    </source>
</evidence>
<dbReference type="EMBL" id="BLTE01000012">
    <property type="protein sequence ID" value="GFK94824.1"/>
    <property type="molecule type" value="Genomic_DNA"/>
</dbReference>
<dbReference type="GO" id="GO:1902201">
    <property type="term" value="P:negative regulation of bacterial-type flagellum-dependent cell motility"/>
    <property type="evidence" value="ECO:0007669"/>
    <property type="project" value="TreeGrafter"/>
</dbReference>
<dbReference type="InterPro" id="IPR029787">
    <property type="entry name" value="Nucleotide_cyclase"/>
</dbReference>
<dbReference type="InterPro" id="IPR043128">
    <property type="entry name" value="Rev_trsase/Diguanyl_cyclase"/>
</dbReference>
<keyword evidence="3" id="KW-0472">Membrane</keyword>
<evidence type="ECO:0000256" key="1">
    <source>
        <dbReference type="ARBA" id="ARBA00012528"/>
    </source>
</evidence>
<evidence type="ECO:0000256" key="3">
    <source>
        <dbReference type="SAM" id="Phobius"/>
    </source>
</evidence>
<feature type="signal peptide" evidence="4">
    <location>
        <begin position="1"/>
        <end position="19"/>
    </location>
</feature>
<dbReference type="PANTHER" id="PTHR45138">
    <property type="entry name" value="REGULATORY COMPONENTS OF SENSORY TRANSDUCTION SYSTEM"/>
    <property type="match status" value="1"/>
</dbReference>
<keyword evidence="3" id="KW-0812">Transmembrane</keyword>
<organism evidence="6 7">
    <name type="scientific">Fundidesulfovibrio magnetotacticus</name>
    <dbReference type="NCBI Taxonomy" id="2730080"/>
    <lineage>
        <taxon>Bacteria</taxon>
        <taxon>Pseudomonadati</taxon>
        <taxon>Thermodesulfobacteriota</taxon>
        <taxon>Desulfovibrionia</taxon>
        <taxon>Desulfovibrionales</taxon>
        <taxon>Desulfovibrionaceae</taxon>
        <taxon>Fundidesulfovibrio</taxon>
    </lineage>
</organism>
<keyword evidence="7" id="KW-1185">Reference proteome</keyword>
<evidence type="ECO:0000313" key="7">
    <source>
        <dbReference type="Proteomes" id="UP000494245"/>
    </source>
</evidence>
<gene>
    <name evidence="6" type="primary">pleD_7</name>
    <name evidence="6" type="ORF">NNJEOMEG_02672</name>
</gene>
<proteinExistence type="predicted"/>
<evidence type="ECO:0000256" key="2">
    <source>
        <dbReference type="ARBA" id="ARBA00034247"/>
    </source>
</evidence>
<dbReference type="InterPro" id="IPR050469">
    <property type="entry name" value="Diguanylate_Cyclase"/>
</dbReference>
<dbReference type="Pfam" id="PF00990">
    <property type="entry name" value="GGDEF"/>
    <property type="match status" value="1"/>
</dbReference>
<protein>
    <recommendedName>
        <fullName evidence="1">diguanylate cyclase</fullName>
        <ecNumber evidence="1">2.7.7.65</ecNumber>
    </recommendedName>
</protein>
<dbReference type="GO" id="GO:0005886">
    <property type="term" value="C:plasma membrane"/>
    <property type="evidence" value="ECO:0007669"/>
    <property type="project" value="TreeGrafter"/>
</dbReference>
<dbReference type="AlphaFoldDB" id="A0A6V8LSV6"/>